<dbReference type="InterPro" id="IPR029058">
    <property type="entry name" value="AB_hydrolase_fold"/>
</dbReference>
<name>A0AAN1SH58_TETHN</name>
<dbReference type="SUPFAM" id="SSF53474">
    <property type="entry name" value="alpha/beta-Hydrolases"/>
    <property type="match status" value="1"/>
</dbReference>
<reference evidence="1 2" key="1">
    <citation type="submission" date="2011-01" db="EMBL/GenBank/DDBJ databases">
        <title>Whole genome sequence of Tetragenococcus halophilus NBRC 12172.</title>
        <authorList>
            <person name="Nakazawa H."/>
            <person name="Omata S."/>
            <person name="Koga C."/>
            <person name="Watanabe Y."/>
            <person name="Katano Y."/>
            <person name="Ito N."/>
            <person name="Tsukatani N."/>
            <person name="Ankai A."/>
            <person name="Oguchi A."/>
            <person name="Fukui S."/>
            <person name="Yashiro I."/>
            <person name="Kamata S."/>
            <person name="Hashimoto Y."/>
            <person name="Yamazaki J."/>
            <person name="Taguchi H."/>
            <person name="Tanaka A."/>
            <person name="Koyama T."/>
            <person name="Ichige A."/>
            <person name="Hanya Y."/>
            <person name="Tanikawa S."/>
            <person name="Yamazaki S."/>
            <person name="Fujita N."/>
        </authorList>
    </citation>
    <scope>NUCLEOTIDE SEQUENCE [LARGE SCALE GENOMIC DNA]</scope>
    <source>
        <strain evidence="2">DSM 20338 / JCM 20259 / NCIMB 9735 / NBRC 12172</strain>
    </source>
</reference>
<dbReference type="Proteomes" id="UP000002663">
    <property type="component" value="Chromosome"/>
</dbReference>
<dbReference type="InterPro" id="IPR050583">
    <property type="entry name" value="Mycobacterial_A85_antigen"/>
</dbReference>
<dbReference type="Gene3D" id="3.40.50.1820">
    <property type="entry name" value="alpha/beta hydrolase"/>
    <property type="match status" value="1"/>
</dbReference>
<accession>A0AAN1SH58</accession>
<evidence type="ECO:0000313" key="2">
    <source>
        <dbReference type="Proteomes" id="UP000002663"/>
    </source>
</evidence>
<protein>
    <recommendedName>
        <fullName evidence="3">Esterase</fullName>
    </recommendedName>
</protein>
<dbReference type="InterPro" id="IPR000801">
    <property type="entry name" value="Esterase-like"/>
</dbReference>
<dbReference type="PANTHER" id="PTHR48098:SF6">
    <property type="entry name" value="FERRI-BACILLIBACTIN ESTERASE BESA"/>
    <property type="match status" value="1"/>
</dbReference>
<dbReference type="EMBL" id="AP012046">
    <property type="protein sequence ID" value="BAK94394.1"/>
    <property type="molecule type" value="Genomic_DNA"/>
</dbReference>
<organism evidence="1 2">
    <name type="scientific">Tetragenococcus halophilus (strain DSM 20338 / JCM 20259 / NCIMB 9735 / NBRC 12172)</name>
    <name type="common">Pediococcus halophilus</name>
    <dbReference type="NCBI Taxonomy" id="945021"/>
    <lineage>
        <taxon>Bacteria</taxon>
        <taxon>Bacillati</taxon>
        <taxon>Bacillota</taxon>
        <taxon>Bacilli</taxon>
        <taxon>Lactobacillales</taxon>
        <taxon>Enterococcaceae</taxon>
        <taxon>Tetragenococcus</taxon>
    </lineage>
</organism>
<sequence>MHIIFFQALLKKLSIGGKHLIQIKNENIANFQVSVILPTGYDTRKRYRTIYLQDGGNAAKQALNYIDHLIITKQIEPIIIIGIHPNNREEDYTPWQAAALQADKPASGGKAAEYLYLLVNEIKPFIDKHYASNPSAEYTAIGGCSFGGLVSIFASYYYPETFHHYIILSASFWYEGVLNFIEGQKITQQNKTYTKPDINRQNHKMYLYVGELEGIHRDSVQKHMVEYTKQVVHEIKQEGFSEANLLFETAAEGTHDVYFFSPHFIRSLFWLYGN</sequence>
<evidence type="ECO:0008006" key="3">
    <source>
        <dbReference type="Google" id="ProtNLM"/>
    </source>
</evidence>
<proteinExistence type="predicted"/>
<evidence type="ECO:0000313" key="1">
    <source>
        <dbReference type="EMBL" id="BAK94394.1"/>
    </source>
</evidence>
<dbReference type="Pfam" id="PF00756">
    <property type="entry name" value="Esterase"/>
    <property type="match status" value="1"/>
</dbReference>
<dbReference type="KEGG" id="thl:TEH_10670"/>
<dbReference type="AlphaFoldDB" id="A0AAN1SH58"/>
<gene>
    <name evidence="1" type="ordered locus">TEH_10670</name>
</gene>
<dbReference type="PANTHER" id="PTHR48098">
    <property type="entry name" value="ENTEROCHELIN ESTERASE-RELATED"/>
    <property type="match status" value="1"/>
</dbReference>